<sequence>MGPTAEAASQRPATRLPAAGRARVLKRLGNRNSLAFAVHYLIVDQMGFSFIFKNKQISFYFLINNCSYNTNIYDVYNTDII</sequence>
<dbReference type="EMBL" id="CARXXK010000001">
    <property type="protein sequence ID" value="CAI6349786.1"/>
    <property type="molecule type" value="Genomic_DNA"/>
</dbReference>
<accession>A0AAV0W1W1</accession>
<evidence type="ECO:0000313" key="2">
    <source>
        <dbReference type="Proteomes" id="UP001160148"/>
    </source>
</evidence>
<gene>
    <name evidence="1" type="ORF">MEUPH1_LOCUS6311</name>
</gene>
<dbReference type="Proteomes" id="UP001160148">
    <property type="component" value="Unassembled WGS sequence"/>
</dbReference>
<organism evidence="1 2">
    <name type="scientific">Macrosiphum euphorbiae</name>
    <name type="common">potato aphid</name>
    <dbReference type="NCBI Taxonomy" id="13131"/>
    <lineage>
        <taxon>Eukaryota</taxon>
        <taxon>Metazoa</taxon>
        <taxon>Ecdysozoa</taxon>
        <taxon>Arthropoda</taxon>
        <taxon>Hexapoda</taxon>
        <taxon>Insecta</taxon>
        <taxon>Pterygota</taxon>
        <taxon>Neoptera</taxon>
        <taxon>Paraneoptera</taxon>
        <taxon>Hemiptera</taxon>
        <taxon>Sternorrhyncha</taxon>
        <taxon>Aphidomorpha</taxon>
        <taxon>Aphidoidea</taxon>
        <taxon>Aphididae</taxon>
        <taxon>Macrosiphini</taxon>
        <taxon>Macrosiphum</taxon>
    </lineage>
</organism>
<dbReference type="AlphaFoldDB" id="A0AAV0W1W1"/>
<protein>
    <submittedName>
        <fullName evidence="1">Uncharacterized protein</fullName>
    </submittedName>
</protein>
<name>A0AAV0W1W1_9HEMI</name>
<keyword evidence="2" id="KW-1185">Reference proteome</keyword>
<proteinExistence type="predicted"/>
<reference evidence="1 2" key="1">
    <citation type="submission" date="2023-01" db="EMBL/GenBank/DDBJ databases">
        <authorList>
            <person name="Whitehead M."/>
        </authorList>
    </citation>
    <scope>NUCLEOTIDE SEQUENCE [LARGE SCALE GENOMIC DNA]</scope>
</reference>
<evidence type="ECO:0000313" key="1">
    <source>
        <dbReference type="EMBL" id="CAI6349786.1"/>
    </source>
</evidence>
<comment type="caution">
    <text evidence="1">The sequence shown here is derived from an EMBL/GenBank/DDBJ whole genome shotgun (WGS) entry which is preliminary data.</text>
</comment>